<dbReference type="Pfam" id="PF03279">
    <property type="entry name" value="Lip_A_acyltrans"/>
    <property type="match status" value="1"/>
</dbReference>
<dbReference type="InterPro" id="IPR004960">
    <property type="entry name" value="LipA_acyltrans"/>
</dbReference>
<comment type="caution">
    <text evidence="7">The sequence shown here is derived from an EMBL/GenBank/DDBJ whole genome shotgun (WGS) entry which is preliminary data.</text>
</comment>
<evidence type="ECO:0008006" key="9">
    <source>
        <dbReference type="Google" id="ProtNLM"/>
    </source>
</evidence>
<gene>
    <name evidence="7" type="ORF">FAZ15_02745</name>
</gene>
<evidence type="ECO:0000256" key="3">
    <source>
        <dbReference type="ARBA" id="ARBA00022519"/>
    </source>
</evidence>
<dbReference type="RefSeq" id="WP_136899770.1">
    <property type="nucleotide sequence ID" value="NZ_SUME01000001.1"/>
</dbReference>
<keyword evidence="2" id="KW-1003">Cell membrane</keyword>
<dbReference type="PANTHER" id="PTHR30606:SF10">
    <property type="entry name" value="PHOSPHATIDYLINOSITOL MANNOSIDE ACYLTRANSFERASE"/>
    <property type="match status" value="1"/>
</dbReference>
<evidence type="ECO:0000313" key="7">
    <source>
        <dbReference type="EMBL" id="TJZ63226.1"/>
    </source>
</evidence>
<dbReference type="Proteomes" id="UP000306808">
    <property type="component" value="Unassembled WGS sequence"/>
</dbReference>
<dbReference type="GO" id="GO:0016746">
    <property type="term" value="F:acyltransferase activity"/>
    <property type="evidence" value="ECO:0007669"/>
    <property type="project" value="UniProtKB-KW"/>
</dbReference>
<accession>A0A4U0P6W8</accession>
<keyword evidence="8" id="KW-1185">Reference proteome</keyword>
<evidence type="ECO:0000256" key="6">
    <source>
        <dbReference type="ARBA" id="ARBA00023315"/>
    </source>
</evidence>
<protein>
    <recommendedName>
        <fullName evidence="9">Lipid A biosynthesis acyltransferase</fullName>
    </recommendedName>
</protein>
<evidence type="ECO:0000256" key="2">
    <source>
        <dbReference type="ARBA" id="ARBA00022475"/>
    </source>
</evidence>
<dbReference type="GO" id="GO:0005886">
    <property type="term" value="C:plasma membrane"/>
    <property type="evidence" value="ECO:0007669"/>
    <property type="project" value="UniProtKB-SubCell"/>
</dbReference>
<sequence>MDKIYNFLGFLIGSVCHYRSQVTVQNLARAFPQASYGTIKQYRLSFYRNMGRVLVESVFPFLPKPIVESAAVEHLQHIHHSKRNIILMIGHYGNWEALNKLPLQIDIPIQALYKPIKNKLLNGIVMKLRENYGARMIPAQHGIRTLIKEKNNPSITLFVADQFPGHQNGLPMEFLNQNTVIFTGAEKVAKKLDAYVAYVEMEATTRHGWKVRFKTICDFASKTEEGFITKVYTQNLEKSIQQDPSWWLWTHRRWK</sequence>
<dbReference type="PANTHER" id="PTHR30606">
    <property type="entry name" value="LIPID A BIOSYNTHESIS LAUROYL ACYLTRANSFERASE"/>
    <property type="match status" value="1"/>
</dbReference>
<dbReference type="OrthoDB" id="9801955at2"/>
<reference evidence="7 8" key="1">
    <citation type="submission" date="2019-04" db="EMBL/GenBank/DDBJ databases">
        <title>Sphingobacterium olei sp. nov., isolated from oil-contaminated soil.</title>
        <authorList>
            <person name="Liu B."/>
        </authorList>
    </citation>
    <scope>NUCLEOTIDE SEQUENCE [LARGE SCALE GENOMIC DNA]</scope>
    <source>
        <strain evidence="7 8">HAL-9</strain>
    </source>
</reference>
<evidence type="ECO:0000256" key="4">
    <source>
        <dbReference type="ARBA" id="ARBA00022679"/>
    </source>
</evidence>
<proteinExistence type="predicted"/>
<comment type="subcellular location">
    <subcellularLocation>
        <location evidence="1">Cell inner membrane</location>
    </subcellularLocation>
</comment>
<keyword evidence="3" id="KW-0997">Cell inner membrane</keyword>
<evidence type="ECO:0000313" key="8">
    <source>
        <dbReference type="Proteomes" id="UP000306808"/>
    </source>
</evidence>
<dbReference type="EMBL" id="SUME01000001">
    <property type="protein sequence ID" value="TJZ63226.1"/>
    <property type="molecule type" value="Genomic_DNA"/>
</dbReference>
<keyword evidence="4" id="KW-0808">Transferase</keyword>
<evidence type="ECO:0000256" key="1">
    <source>
        <dbReference type="ARBA" id="ARBA00004533"/>
    </source>
</evidence>
<keyword evidence="5" id="KW-0472">Membrane</keyword>
<name>A0A4U0P6W8_9SPHI</name>
<organism evidence="7 8">
    <name type="scientific">Sphingobacterium olei</name>
    <dbReference type="NCBI Taxonomy" id="2571155"/>
    <lineage>
        <taxon>Bacteria</taxon>
        <taxon>Pseudomonadati</taxon>
        <taxon>Bacteroidota</taxon>
        <taxon>Sphingobacteriia</taxon>
        <taxon>Sphingobacteriales</taxon>
        <taxon>Sphingobacteriaceae</taxon>
        <taxon>Sphingobacterium</taxon>
    </lineage>
</organism>
<dbReference type="CDD" id="cd07984">
    <property type="entry name" value="LPLAT_LABLAT-like"/>
    <property type="match status" value="1"/>
</dbReference>
<evidence type="ECO:0000256" key="5">
    <source>
        <dbReference type="ARBA" id="ARBA00023136"/>
    </source>
</evidence>
<dbReference type="AlphaFoldDB" id="A0A4U0P6W8"/>
<keyword evidence="6" id="KW-0012">Acyltransferase</keyword>
<dbReference type="GO" id="GO:0009247">
    <property type="term" value="P:glycolipid biosynthetic process"/>
    <property type="evidence" value="ECO:0007669"/>
    <property type="project" value="UniProtKB-ARBA"/>
</dbReference>